<dbReference type="InterPro" id="IPR053957">
    <property type="entry name" value="DUF2089_Zn_ribbon"/>
</dbReference>
<feature type="domain" description="DUF2089" evidence="2">
    <location>
        <begin position="5"/>
        <end position="36"/>
    </location>
</feature>
<dbReference type="OrthoDB" id="9797643at2"/>
<sequence>MLPLCPVCGKPMKVTELKCTHDNVKVSGLFTVSPLAFLDEEDMRFVILFLRSRGNLKEMERITGIGYFTLRGRLERLLDKMGLKPIGEDEVEETDDVFTKLKKGLITVEDALNMIKKKSGGGQNG</sequence>
<evidence type="ECO:0008006" key="5">
    <source>
        <dbReference type="Google" id="ProtNLM"/>
    </source>
</evidence>
<dbReference type="Pfam" id="PF22747">
    <property type="entry name" value="Zn_ribbon_DUF2089"/>
    <property type="match status" value="1"/>
</dbReference>
<dbReference type="STRING" id="1123380.SAMN02745199_1215"/>
<dbReference type="Pfam" id="PF09862">
    <property type="entry name" value="DUF2089"/>
    <property type="match status" value="1"/>
</dbReference>
<protein>
    <recommendedName>
        <fullName evidence="5">DUF2089 domain-containing protein</fullName>
    </recommendedName>
</protein>
<evidence type="ECO:0000313" key="4">
    <source>
        <dbReference type="Proteomes" id="UP000242592"/>
    </source>
</evidence>
<reference evidence="4" key="1">
    <citation type="submission" date="2016-11" db="EMBL/GenBank/DDBJ databases">
        <authorList>
            <person name="Varghese N."/>
            <person name="Submissions S."/>
        </authorList>
    </citation>
    <scope>NUCLEOTIDE SEQUENCE [LARGE SCALE GENOMIC DNA]</scope>
    <source>
        <strain evidence="4">DSM 15807</strain>
    </source>
</reference>
<dbReference type="EMBL" id="FQXN01000004">
    <property type="protein sequence ID" value="SHH46846.1"/>
    <property type="molecule type" value="Genomic_DNA"/>
</dbReference>
<dbReference type="Proteomes" id="UP000242592">
    <property type="component" value="Unassembled WGS sequence"/>
</dbReference>
<evidence type="ECO:0000259" key="2">
    <source>
        <dbReference type="Pfam" id="PF22747"/>
    </source>
</evidence>
<feature type="domain" description="DUF2089" evidence="1">
    <location>
        <begin position="38"/>
        <end position="83"/>
    </location>
</feature>
<organism evidence="3 4">
    <name type="scientific">Thermosipho atlanticus DSM 15807</name>
    <dbReference type="NCBI Taxonomy" id="1123380"/>
    <lineage>
        <taxon>Bacteria</taxon>
        <taxon>Thermotogati</taxon>
        <taxon>Thermotogota</taxon>
        <taxon>Thermotogae</taxon>
        <taxon>Thermotogales</taxon>
        <taxon>Fervidobacteriaceae</taxon>
        <taxon>Thermosipho</taxon>
    </lineage>
</organism>
<accession>A0A1M5T822</accession>
<evidence type="ECO:0000259" key="1">
    <source>
        <dbReference type="Pfam" id="PF09862"/>
    </source>
</evidence>
<proteinExistence type="predicted"/>
<gene>
    <name evidence="3" type="ORF">SAMN02745199_1215</name>
</gene>
<keyword evidence="4" id="KW-1185">Reference proteome</keyword>
<dbReference type="RefSeq" id="WP_073073211.1">
    <property type="nucleotide sequence ID" value="NZ_FQXN01000004.1"/>
</dbReference>
<dbReference type="AlphaFoldDB" id="A0A1M5T822"/>
<name>A0A1M5T822_9BACT</name>
<evidence type="ECO:0000313" key="3">
    <source>
        <dbReference type="EMBL" id="SHH46846.1"/>
    </source>
</evidence>
<dbReference type="InterPro" id="IPR018658">
    <property type="entry name" value="DUF2089"/>
</dbReference>